<evidence type="ECO:0000313" key="2">
    <source>
        <dbReference type="EMBL" id="MBW8183042.1"/>
    </source>
</evidence>
<feature type="chain" id="PRO_5045285718" description="Fibronectin type-III domain-containing protein" evidence="1">
    <location>
        <begin position="26"/>
        <end position="659"/>
    </location>
</feature>
<protein>
    <recommendedName>
        <fullName evidence="4">Fibronectin type-III domain-containing protein</fullName>
    </recommendedName>
</protein>
<keyword evidence="1" id="KW-0732">Signal</keyword>
<sequence>MNILTNSSFVYFTLLLLLLPSISHAQNEPPWVSTLSIDRNILLPTDPTTFYGLGYLGRKKHYTYDRRADSWGVIYAYIFDMKFSDGTQTQAFVSPEFGNIVAARAQAQKYAFYLGQLPRAIRDGLLRITIFDGDAKWGGLKGEILVHTDHGAKLERTGMFEETLFHEAIHSAVELNHKNNPVWHAAQKADGISISKYGNDYPIREDFAETFLMYFLSRYVPDRVPPSILEKVNNLIPNRLKYLDNQNLNLSPYMPNTRSRAATIVSHTPEADIEGKSVTFSWNQPHGVYAYQLNVGTDEIGSNTILSSEVLDVNQLFVEGLPDDHKTLYVRLWSASIADGWVYRDYRFTSPTLDSNRTTASIIYPKKNGAVFNGVREAFYWDNPKDATHYDLLLGSYPGGNDILSSDVQEKSIYTFQHKATEGLPSDGRNVYARLWTHTDSWNYKDFVYKALNDPDAVSMLSPLDGTQLDSSSVVFDFVKPHVDKDYFYDLIVGTNGVHSNNIRASSITQDESLLIEGLPIDGRTVYATLWTKKGNNPWMHKLYTYKAANGITTRVAINSDSSGSQSQLESSNVLFEWDKPDEKQENDLYLYDLIVGTEGKFSSNIRSSSTTTNQLALVKSLPTNGSTIYVTLWTKIGDNPWRSKQYTYQTTESVSATK</sequence>
<name>A0ABS7E203_9GAMM</name>
<comment type="caution">
    <text evidence="2">The sequence shown here is derived from an EMBL/GenBank/DDBJ whole genome shotgun (WGS) entry which is preliminary data.</text>
</comment>
<keyword evidence="3" id="KW-1185">Reference proteome</keyword>
<dbReference type="RefSeq" id="WP_220108691.1">
    <property type="nucleotide sequence ID" value="NZ_JAHZST010000003.1"/>
</dbReference>
<evidence type="ECO:0000256" key="1">
    <source>
        <dbReference type="SAM" id="SignalP"/>
    </source>
</evidence>
<feature type="signal peptide" evidence="1">
    <location>
        <begin position="1"/>
        <end position="25"/>
    </location>
</feature>
<dbReference type="EMBL" id="JAHZST010000003">
    <property type="protein sequence ID" value="MBW8183042.1"/>
    <property type="molecule type" value="Genomic_DNA"/>
</dbReference>
<accession>A0ABS7E203</accession>
<reference evidence="2 3" key="1">
    <citation type="submission" date="2021-07" db="EMBL/GenBank/DDBJ databases">
        <title>Shewanella sp. nov, isolated from SCS.</title>
        <authorList>
            <person name="Cao W.R."/>
        </authorList>
    </citation>
    <scope>NUCLEOTIDE SEQUENCE [LARGE SCALE GENOMIC DNA]</scope>
    <source>
        <strain evidence="2 3">NR704-98</strain>
    </source>
</reference>
<organism evidence="2 3">
    <name type="scientific">Shewanella nanhaiensis</name>
    <dbReference type="NCBI Taxonomy" id="2864872"/>
    <lineage>
        <taxon>Bacteria</taxon>
        <taxon>Pseudomonadati</taxon>
        <taxon>Pseudomonadota</taxon>
        <taxon>Gammaproteobacteria</taxon>
        <taxon>Alteromonadales</taxon>
        <taxon>Shewanellaceae</taxon>
        <taxon>Shewanella</taxon>
    </lineage>
</organism>
<dbReference type="Proteomes" id="UP001195963">
    <property type="component" value="Unassembled WGS sequence"/>
</dbReference>
<evidence type="ECO:0000313" key="3">
    <source>
        <dbReference type="Proteomes" id="UP001195963"/>
    </source>
</evidence>
<evidence type="ECO:0008006" key="4">
    <source>
        <dbReference type="Google" id="ProtNLM"/>
    </source>
</evidence>
<proteinExistence type="predicted"/>
<gene>
    <name evidence="2" type="ORF">K0625_05145</name>
</gene>